<feature type="transmembrane region" description="Helical" evidence="1">
    <location>
        <begin position="12"/>
        <end position="39"/>
    </location>
</feature>
<dbReference type="PROSITE" id="PS50125">
    <property type="entry name" value="GUANYLATE_CYCLASE_2"/>
    <property type="match status" value="1"/>
</dbReference>
<dbReference type="InterPro" id="IPR050697">
    <property type="entry name" value="Adenylyl/Guanylyl_Cyclase_3/4"/>
</dbReference>
<dbReference type="GO" id="GO:0006171">
    <property type="term" value="P:cAMP biosynthetic process"/>
    <property type="evidence" value="ECO:0007669"/>
    <property type="project" value="TreeGrafter"/>
</dbReference>
<dbReference type="Gene3D" id="3.30.70.1230">
    <property type="entry name" value="Nucleotide cyclase"/>
    <property type="match status" value="1"/>
</dbReference>
<dbReference type="PROSITE" id="PS50885">
    <property type="entry name" value="HAMP"/>
    <property type="match status" value="1"/>
</dbReference>
<evidence type="ECO:0000313" key="5">
    <source>
        <dbReference type="Proteomes" id="UP000650524"/>
    </source>
</evidence>
<keyword evidence="1" id="KW-0472">Membrane</keyword>
<dbReference type="CDD" id="cd06225">
    <property type="entry name" value="HAMP"/>
    <property type="match status" value="1"/>
</dbReference>
<feature type="transmembrane region" description="Helical" evidence="1">
    <location>
        <begin position="136"/>
        <end position="154"/>
    </location>
</feature>
<dbReference type="GO" id="GO:0016020">
    <property type="term" value="C:membrane"/>
    <property type="evidence" value="ECO:0007669"/>
    <property type="project" value="InterPro"/>
</dbReference>
<name>A0A8J6T3X8_9DELT</name>
<dbReference type="SMART" id="SM00304">
    <property type="entry name" value="HAMP"/>
    <property type="match status" value="1"/>
</dbReference>
<organism evidence="4 5">
    <name type="scientific">Candidatus Desulfacyla euxinica</name>
    <dbReference type="NCBI Taxonomy" id="2841693"/>
    <lineage>
        <taxon>Bacteria</taxon>
        <taxon>Deltaproteobacteria</taxon>
        <taxon>Candidatus Desulfacyla</taxon>
    </lineage>
</organism>
<dbReference type="GO" id="GO:0035556">
    <property type="term" value="P:intracellular signal transduction"/>
    <property type="evidence" value="ECO:0007669"/>
    <property type="project" value="InterPro"/>
</dbReference>
<evidence type="ECO:0000256" key="1">
    <source>
        <dbReference type="SAM" id="Phobius"/>
    </source>
</evidence>
<gene>
    <name evidence="4" type="ORF">H8E19_04980</name>
</gene>
<protein>
    <submittedName>
        <fullName evidence="4">Adenylate/guanylate cyclase domain-containing protein</fullName>
    </submittedName>
</protein>
<dbReference type="PANTHER" id="PTHR43081:SF1">
    <property type="entry name" value="ADENYLATE CYCLASE, TERMINAL-DIFFERENTIATION SPECIFIC"/>
    <property type="match status" value="1"/>
</dbReference>
<keyword evidence="1" id="KW-1133">Transmembrane helix</keyword>
<feature type="transmembrane region" description="Helical" evidence="1">
    <location>
        <begin position="187"/>
        <end position="206"/>
    </location>
</feature>
<dbReference type="InterPro" id="IPR001054">
    <property type="entry name" value="A/G_cyclase"/>
</dbReference>
<sequence length="480" mass="53310">MKSDIQTFGKFRYFFLVNGMLLGNISANLIGDFITNIFLAHRSLDASEGLLSLLRHLDIAYGIICMGVIFIITIWYERPIRRCIRQFADSAEPDPGLLDSARRRLLNEPYMVVLMDIVIWGFGSIMFAFMGSPGGLSMGIAGGLITIMIAFFFVEHVSQHNLVPLFFPDGGLSKVKGVRSINLQIRLGALIFSVSVVPLAFIHLTIHQFRDMQINGKITPLMLADRIQTTIADESIVFMVMAILIAILFVHHLKKPVAEIIRTMSRVKKGDLNAKAIVYTNDEIGFAGEALNAMTEGLRERELIKDTFGRYVDSKVRDEILNGSIPLDGELKEATILFADLRNFTPLVEMTPPKELIYLLNDYLNAMSETIKKHGGLILQFIGDEIEAVFGSTIYEPGHVYFAVQAALGMRKRLEEINKIHSQKGYAPLSHGIGIHTGKVLAANIGSSDRSAYSLIGDTVNLASRIQDLNKEFGTDILVS</sequence>
<dbReference type="EMBL" id="JACNJD010000158">
    <property type="protein sequence ID" value="MBC8176737.1"/>
    <property type="molecule type" value="Genomic_DNA"/>
</dbReference>
<dbReference type="Proteomes" id="UP000650524">
    <property type="component" value="Unassembled WGS sequence"/>
</dbReference>
<proteinExistence type="predicted"/>
<dbReference type="Pfam" id="PF00211">
    <property type="entry name" value="Guanylate_cyc"/>
    <property type="match status" value="1"/>
</dbReference>
<evidence type="ECO:0000313" key="4">
    <source>
        <dbReference type="EMBL" id="MBC8176737.1"/>
    </source>
</evidence>
<feature type="transmembrane region" description="Helical" evidence="1">
    <location>
        <begin position="110"/>
        <end position="130"/>
    </location>
</feature>
<dbReference type="PANTHER" id="PTHR43081">
    <property type="entry name" value="ADENYLATE CYCLASE, TERMINAL-DIFFERENTIATION SPECIFIC-RELATED"/>
    <property type="match status" value="1"/>
</dbReference>
<dbReference type="SUPFAM" id="SSF158472">
    <property type="entry name" value="HAMP domain-like"/>
    <property type="match status" value="1"/>
</dbReference>
<dbReference type="Pfam" id="PF00672">
    <property type="entry name" value="HAMP"/>
    <property type="match status" value="1"/>
</dbReference>
<accession>A0A8J6T3X8</accession>
<dbReference type="InterPro" id="IPR003660">
    <property type="entry name" value="HAMP_dom"/>
</dbReference>
<dbReference type="AlphaFoldDB" id="A0A8J6T3X8"/>
<dbReference type="SMART" id="SM00044">
    <property type="entry name" value="CYCc"/>
    <property type="match status" value="1"/>
</dbReference>
<feature type="domain" description="Guanylate cyclase" evidence="2">
    <location>
        <begin position="335"/>
        <end position="467"/>
    </location>
</feature>
<dbReference type="Gene3D" id="6.10.340.10">
    <property type="match status" value="1"/>
</dbReference>
<feature type="transmembrane region" description="Helical" evidence="1">
    <location>
        <begin position="59"/>
        <end position="76"/>
    </location>
</feature>
<reference evidence="4 5" key="1">
    <citation type="submission" date="2020-08" db="EMBL/GenBank/DDBJ databases">
        <title>Bridging the membrane lipid divide: bacteria of the FCB group superphylum have the potential to synthesize archaeal ether lipids.</title>
        <authorList>
            <person name="Villanueva L."/>
            <person name="Von Meijenfeldt F.A.B."/>
            <person name="Westbye A.B."/>
            <person name="Yadav S."/>
            <person name="Hopmans E.C."/>
            <person name="Dutilh B.E."/>
            <person name="Sinninghe Damste J.S."/>
        </authorList>
    </citation>
    <scope>NUCLEOTIDE SEQUENCE [LARGE SCALE GENOMIC DNA]</scope>
    <source>
        <strain evidence="4">NIOZ-UU27</strain>
    </source>
</reference>
<evidence type="ECO:0000259" key="3">
    <source>
        <dbReference type="PROSITE" id="PS50885"/>
    </source>
</evidence>
<feature type="domain" description="HAMP" evidence="3">
    <location>
        <begin position="251"/>
        <end position="303"/>
    </location>
</feature>
<dbReference type="CDD" id="cd07302">
    <property type="entry name" value="CHD"/>
    <property type="match status" value="1"/>
</dbReference>
<comment type="caution">
    <text evidence="4">The sequence shown here is derived from an EMBL/GenBank/DDBJ whole genome shotgun (WGS) entry which is preliminary data.</text>
</comment>
<evidence type="ECO:0000259" key="2">
    <source>
        <dbReference type="PROSITE" id="PS50125"/>
    </source>
</evidence>
<dbReference type="GO" id="GO:0004016">
    <property type="term" value="F:adenylate cyclase activity"/>
    <property type="evidence" value="ECO:0007669"/>
    <property type="project" value="UniProtKB-ARBA"/>
</dbReference>
<keyword evidence="1" id="KW-0812">Transmembrane</keyword>
<feature type="transmembrane region" description="Helical" evidence="1">
    <location>
        <begin position="235"/>
        <end position="253"/>
    </location>
</feature>
<dbReference type="SUPFAM" id="SSF55073">
    <property type="entry name" value="Nucleotide cyclase"/>
    <property type="match status" value="1"/>
</dbReference>
<dbReference type="InterPro" id="IPR029787">
    <property type="entry name" value="Nucleotide_cyclase"/>
</dbReference>